<sequence>MDFFNSQWQQPLNNLQSEEQPNLILPVRPVEILTQTLAIPFVTALLFLGIQIIHGLTTLAFRLRRGSTPVEEQAVDDSGTWLQRRIKNSGGITIFIYQVGRLVGCLVLFSLSVVSVRACTTWRKHGDLEAGWRVFIECPELFTAFTCAYASILAMISLNVTRWSILARRYNVALLLVLLAIYLYRDVWPLATYTKTPVDIAQGRLLWVKIAVLVFTALIIPSFVPRRYIPVDPTGPMPVTNDEHTCSLISLALYAYLDPVIFLGAKVSHLKYDQLPPLMDTDYSKNLVKRAFPHIDHSQFCIKRRHIFFGLMRVFRTEFCIFFLLILIMVGLTFTSPIALYHILNCLETGNGDDSGVKPWFWILCMFLGPAGRALAFQWYIFIQKRNLVRAEALITQLVFEHSLRIRLNADASSEQKDTDIHRTETSLTVADTPENVSIASGSTENSETETTVVSGALHKFLTTSSSPEAQSQQSGKAQKQFTPPKADGGGNAKPDANLIGKIQNLVTTDLNNIVYGQDFLLLFISVPLQVALCVMFLYQILGWSAFVGLAAMIALAPLPGYVAKLLQDIQRTRMKKTDARIQSVTEALGVLRMIKLFGWEMKMAKRIKEKRDDELKALWKLKRLEAMNGILNFTIPTVSMIMTYATYTVIIKEELNPSKIFSSIAVFNILRQQLNRISWQVSQAIQAKVSLDRLNDFLLDTELLDAFKPREVEPPVQVRPGFDENTIGFNNATFTWSTDILSGSLTPFSRNFRLTIDNEVLFKPGCINMIVGPTGAGKTSILMALLGEMHFMRMAPDSWFNLPRKNGVAYAAQESWIQNATIRDNILFGSPFDEVRYRKVIKQCALEKDLESLKAGDQTEVGEKGLTLRFVIFNVRVYGRAHRSPSESGGQKARVTLARAIYSPANILLLDDILAALDVHTSAWIVNKCFRGDLVENRTIILVTHNIALVTPLTGFIITIDQNGRVTGRKQDYKGTLGLDAESATKAESDIEVLSLVGAKVPGMAHKPPSADGKLVVAEEIEEGRVTWKSLKLFLSALGGNHPLFFFSLWILGLLLTEWSNSFQTWFLGYWGSQYEDHPASEVTELFYLTVYSLILLSETVIYTLVYIYFVYSSMRASRHINELLLNSVLWSTLRWLDGTPSARIISRCTQDMRAVDGWIPRGFSDVVETTMSVISKLGIIVIFSPPFLVPGIAVATLGLYLGNLYMKAQLSVKREMSNAKSPLLAHFGAMISGIVSVRAYGAEHALKLESLKRIDYYTRIARTSYNLNRWIGIRIEVMGAGFTTALAAYLVYGRRNLGAANTGFSLNMAIDFCTVLLLWVRVFNEFEVQANSLERIQGYIDIEHEPGSTSSGKPPASWPTSGSLKTGPLILHDLSFEIKSGQRVGIVGRTGSGKSTLILALLRCILTEGSVYFDDLLTSSINLDALRSSMTVIPQIPELLSGTLRKNLDPFDQHDDITLNNALRDVGLFALQDELDEARFTLDSVLSSGGSNLSVGQRQILALARAMLRDSKLLILDEATSAIDDKTDATIQVTLKERLPPDVTIITVAHRLRTIMDADKILVLDAGHIVEFDSPAALLEIEGGMFKAMVDRSNESGTLYAMAQDK</sequence>
<dbReference type="SMART" id="SM00382">
    <property type="entry name" value="AAA"/>
    <property type="match status" value="2"/>
</dbReference>
<feature type="transmembrane region" description="Helical" evidence="10">
    <location>
        <begin position="1034"/>
        <end position="1057"/>
    </location>
</feature>
<feature type="transmembrane region" description="Helical" evidence="10">
    <location>
        <begin position="1179"/>
        <end position="1204"/>
    </location>
</feature>
<feature type="domain" description="ABC transmembrane type-1" evidence="12">
    <location>
        <begin position="1052"/>
        <end position="1294"/>
    </location>
</feature>
<evidence type="ECO:0000259" key="12">
    <source>
        <dbReference type="PROSITE" id="PS50929"/>
    </source>
</evidence>
<feature type="transmembrane region" description="Helical" evidence="10">
    <location>
        <begin position="1273"/>
        <end position="1294"/>
    </location>
</feature>
<dbReference type="InterPro" id="IPR050173">
    <property type="entry name" value="ABC_transporter_C-like"/>
</dbReference>
<dbReference type="InterPro" id="IPR036640">
    <property type="entry name" value="ABC1_TM_sf"/>
</dbReference>
<feature type="transmembrane region" description="Helical" evidence="10">
    <location>
        <begin position="631"/>
        <end position="651"/>
    </location>
</feature>
<feature type="region of interest" description="Disordered" evidence="9">
    <location>
        <begin position="467"/>
        <end position="494"/>
    </location>
</feature>
<evidence type="ECO:0000256" key="6">
    <source>
        <dbReference type="ARBA" id="ARBA00022840"/>
    </source>
</evidence>
<dbReference type="GO" id="GO:0016887">
    <property type="term" value="F:ATP hydrolysis activity"/>
    <property type="evidence" value="ECO:0007669"/>
    <property type="project" value="InterPro"/>
</dbReference>
<dbReference type="Pfam" id="PF00005">
    <property type="entry name" value="ABC_tran"/>
    <property type="match status" value="2"/>
</dbReference>
<proteinExistence type="predicted"/>
<dbReference type="GO" id="GO:0005524">
    <property type="term" value="F:ATP binding"/>
    <property type="evidence" value="ECO:0007669"/>
    <property type="project" value="UniProtKB-KW"/>
</dbReference>
<evidence type="ECO:0000259" key="11">
    <source>
        <dbReference type="PROSITE" id="PS50893"/>
    </source>
</evidence>
<reference evidence="13 14" key="1">
    <citation type="journal article" date="2020" name="ISME J.">
        <title>Uncovering the hidden diversity of litter-decomposition mechanisms in mushroom-forming fungi.</title>
        <authorList>
            <person name="Floudas D."/>
            <person name="Bentzer J."/>
            <person name="Ahren D."/>
            <person name="Johansson T."/>
            <person name="Persson P."/>
            <person name="Tunlid A."/>
        </authorList>
    </citation>
    <scope>NUCLEOTIDE SEQUENCE [LARGE SCALE GENOMIC DNA]</scope>
    <source>
        <strain evidence="13 14">CBS 101986</strain>
    </source>
</reference>
<name>A0A8H5B6F6_9AGAR</name>
<evidence type="ECO:0000256" key="7">
    <source>
        <dbReference type="ARBA" id="ARBA00022989"/>
    </source>
</evidence>
<feature type="transmembrane region" description="Helical" evidence="10">
    <location>
        <begin position="1087"/>
        <end position="1110"/>
    </location>
</feature>
<organism evidence="13 14">
    <name type="scientific">Psilocybe cf. subviscida</name>
    <dbReference type="NCBI Taxonomy" id="2480587"/>
    <lineage>
        <taxon>Eukaryota</taxon>
        <taxon>Fungi</taxon>
        <taxon>Dikarya</taxon>
        <taxon>Basidiomycota</taxon>
        <taxon>Agaricomycotina</taxon>
        <taxon>Agaricomycetes</taxon>
        <taxon>Agaricomycetidae</taxon>
        <taxon>Agaricales</taxon>
        <taxon>Agaricineae</taxon>
        <taxon>Strophariaceae</taxon>
        <taxon>Psilocybe</taxon>
    </lineage>
</organism>
<dbReference type="GO" id="GO:0140359">
    <property type="term" value="F:ABC-type transporter activity"/>
    <property type="evidence" value="ECO:0007669"/>
    <property type="project" value="InterPro"/>
</dbReference>
<dbReference type="InterPro" id="IPR027417">
    <property type="entry name" value="P-loop_NTPase"/>
</dbReference>
<feature type="transmembrane region" description="Helical" evidence="10">
    <location>
        <begin position="94"/>
        <end position="114"/>
    </location>
</feature>
<feature type="transmembrane region" description="Helical" evidence="10">
    <location>
        <begin position="205"/>
        <end position="224"/>
    </location>
</feature>
<feature type="transmembrane region" description="Helical" evidence="10">
    <location>
        <begin position="547"/>
        <end position="567"/>
    </location>
</feature>
<comment type="subcellular location">
    <subcellularLocation>
        <location evidence="1">Membrane</location>
        <topology evidence="1">Multi-pass membrane protein</topology>
    </subcellularLocation>
</comment>
<keyword evidence="8 10" id="KW-0472">Membrane</keyword>
<dbReference type="GO" id="GO:0016020">
    <property type="term" value="C:membrane"/>
    <property type="evidence" value="ECO:0007669"/>
    <property type="project" value="UniProtKB-SubCell"/>
</dbReference>
<evidence type="ECO:0000256" key="2">
    <source>
        <dbReference type="ARBA" id="ARBA00022448"/>
    </source>
</evidence>
<keyword evidence="6" id="KW-0067">ATP-binding</keyword>
<dbReference type="SUPFAM" id="SSF52540">
    <property type="entry name" value="P-loop containing nucleoside triphosphate hydrolases"/>
    <property type="match status" value="2"/>
</dbReference>
<dbReference type="PROSITE" id="PS50893">
    <property type="entry name" value="ABC_TRANSPORTER_2"/>
    <property type="match status" value="2"/>
</dbReference>
<gene>
    <name evidence="13" type="ORF">D9619_013170</name>
</gene>
<dbReference type="OrthoDB" id="6500128at2759"/>
<feature type="domain" description="ABC transporter" evidence="11">
    <location>
        <begin position="728"/>
        <end position="997"/>
    </location>
</feature>
<dbReference type="InterPro" id="IPR003439">
    <property type="entry name" value="ABC_transporter-like_ATP-bd"/>
</dbReference>
<dbReference type="CDD" id="cd03250">
    <property type="entry name" value="ABCC_MRP_domain1"/>
    <property type="match status" value="1"/>
</dbReference>
<feature type="transmembrane region" description="Helical" evidence="10">
    <location>
        <begin position="360"/>
        <end position="382"/>
    </location>
</feature>
<dbReference type="FunFam" id="3.40.50.300:FF:000163">
    <property type="entry name" value="Multidrug resistance-associated protein member 4"/>
    <property type="match status" value="1"/>
</dbReference>
<dbReference type="InterPro" id="IPR011527">
    <property type="entry name" value="ABC1_TM_dom"/>
</dbReference>
<dbReference type="EMBL" id="JAACJJ010000033">
    <property type="protein sequence ID" value="KAF5317496.1"/>
    <property type="molecule type" value="Genomic_DNA"/>
</dbReference>
<keyword evidence="5" id="KW-0547">Nucleotide-binding</keyword>
<feature type="transmembrane region" description="Helical" evidence="10">
    <location>
        <begin position="170"/>
        <end position="185"/>
    </location>
</feature>
<evidence type="ECO:0000256" key="4">
    <source>
        <dbReference type="ARBA" id="ARBA00022737"/>
    </source>
</evidence>
<dbReference type="CDD" id="cd18604">
    <property type="entry name" value="ABC_6TM_VMR1_D2_like"/>
    <property type="match status" value="1"/>
</dbReference>
<feature type="transmembrane region" description="Helical" evidence="10">
    <location>
        <begin position="37"/>
        <end position="61"/>
    </location>
</feature>
<comment type="caution">
    <text evidence="13">The sequence shown here is derived from an EMBL/GenBank/DDBJ whole genome shotgun (WGS) entry which is preliminary data.</text>
</comment>
<feature type="transmembrane region" description="Helical" evidence="10">
    <location>
        <begin position="940"/>
        <end position="961"/>
    </location>
</feature>
<feature type="transmembrane region" description="Helical" evidence="10">
    <location>
        <begin position="520"/>
        <end position="541"/>
    </location>
</feature>
<keyword evidence="3 10" id="KW-0812">Transmembrane</keyword>
<evidence type="ECO:0000313" key="14">
    <source>
        <dbReference type="Proteomes" id="UP000567179"/>
    </source>
</evidence>
<dbReference type="InterPro" id="IPR003593">
    <property type="entry name" value="AAA+_ATPase"/>
</dbReference>
<dbReference type="Gene3D" id="3.40.50.300">
    <property type="entry name" value="P-loop containing nucleotide triphosphate hydrolases"/>
    <property type="match status" value="2"/>
</dbReference>
<dbReference type="PROSITE" id="PS50929">
    <property type="entry name" value="ABC_TM1F"/>
    <property type="match status" value="2"/>
</dbReference>
<keyword evidence="4" id="KW-0677">Repeat</keyword>
<evidence type="ECO:0000313" key="13">
    <source>
        <dbReference type="EMBL" id="KAF5317496.1"/>
    </source>
</evidence>
<dbReference type="CDD" id="cd03244">
    <property type="entry name" value="ABCC_MRP_domain2"/>
    <property type="match status" value="1"/>
</dbReference>
<evidence type="ECO:0000256" key="9">
    <source>
        <dbReference type="SAM" id="MobiDB-lite"/>
    </source>
</evidence>
<accession>A0A8H5B6F6</accession>
<evidence type="ECO:0000256" key="1">
    <source>
        <dbReference type="ARBA" id="ARBA00004141"/>
    </source>
</evidence>
<feature type="domain" description="ABC transmembrane type-1" evidence="12">
    <location>
        <begin position="321"/>
        <end position="687"/>
    </location>
</feature>
<dbReference type="PANTHER" id="PTHR24223:SF356">
    <property type="entry name" value="ATP-BINDING CASSETTE TRANSPORTER ABC4"/>
    <property type="match status" value="1"/>
</dbReference>
<dbReference type="Gene3D" id="1.20.1560.10">
    <property type="entry name" value="ABC transporter type 1, transmembrane domain"/>
    <property type="match status" value="2"/>
</dbReference>
<dbReference type="SUPFAM" id="SSF90123">
    <property type="entry name" value="ABC transporter transmembrane region"/>
    <property type="match status" value="2"/>
</dbReference>
<evidence type="ECO:0000256" key="8">
    <source>
        <dbReference type="ARBA" id="ARBA00023136"/>
    </source>
</evidence>
<keyword evidence="14" id="KW-1185">Reference proteome</keyword>
<dbReference type="CDD" id="cd18596">
    <property type="entry name" value="ABC_6TM_VMR1_D1_like"/>
    <property type="match status" value="1"/>
</dbReference>
<evidence type="ECO:0000256" key="5">
    <source>
        <dbReference type="ARBA" id="ARBA00022741"/>
    </source>
</evidence>
<dbReference type="PANTHER" id="PTHR24223">
    <property type="entry name" value="ATP-BINDING CASSETTE SUB-FAMILY C"/>
    <property type="match status" value="1"/>
</dbReference>
<dbReference type="FunFam" id="1.20.1560.10:FF:000013">
    <property type="entry name" value="ABC transporter C family member 2"/>
    <property type="match status" value="1"/>
</dbReference>
<evidence type="ECO:0008006" key="15">
    <source>
        <dbReference type="Google" id="ProtNLM"/>
    </source>
</evidence>
<dbReference type="Pfam" id="PF00664">
    <property type="entry name" value="ABC_membrane"/>
    <property type="match status" value="2"/>
</dbReference>
<feature type="domain" description="ABC transporter" evidence="11">
    <location>
        <begin position="1330"/>
        <end position="1593"/>
    </location>
</feature>
<evidence type="ECO:0000256" key="3">
    <source>
        <dbReference type="ARBA" id="ARBA00022692"/>
    </source>
</evidence>
<feature type="compositionally biased region" description="Low complexity" evidence="9">
    <location>
        <begin position="470"/>
        <end position="481"/>
    </location>
</feature>
<feature type="transmembrane region" description="Helical" evidence="10">
    <location>
        <begin position="319"/>
        <end position="340"/>
    </location>
</feature>
<protein>
    <recommendedName>
        <fullName evidence="15">ABC transporter</fullName>
    </recommendedName>
</protein>
<evidence type="ECO:0000256" key="10">
    <source>
        <dbReference type="SAM" id="Phobius"/>
    </source>
</evidence>
<dbReference type="Proteomes" id="UP000567179">
    <property type="component" value="Unassembled WGS sequence"/>
</dbReference>
<keyword evidence="7 10" id="KW-1133">Transmembrane helix</keyword>
<feature type="transmembrane region" description="Helical" evidence="10">
    <location>
        <begin position="134"/>
        <end position="158"/>
    </location>
</feature>
<feature type="transmembrane region" description="Helical" evidence="10">
    <location>
        <begin position="1306"/>
        <end position="1325"/>
    </location>
</feature>
<keyword evidence="2" id="KW-0813">Transport</keyword>